<gene>
    <name evidence="1" type="ORF">MSHO_48220</name>
</gene>
<reference evidence="1 2" key="1">
    <citation type="journal article" date="2019" name="Emerg. Microbes Infect.">
        <title>Comprehensive subspecies identification of 175 nontuberculous mycobacteria species based on 7547 genomic profiles.</title>
        <authorList>
            <person name="Matsumoto Y."/>
            <person name="Kinjo T."/>
            <person name="Motooka D."/>
            <person name="Nabeya D."/>
            <person name="Jung N."/>
            <person name="Uechi K."/>
            <person name="Horii T."/>
            <person name="Iida T."/>
            <person name="Fujita J."/>
            <person name="Nakamura S."/>
        </authorList>
    </citation>
    <scope>NUCLEOTIDE SEQUENCE [LARGE SCALE GENOMIC DNA]</scope>
    <source>
        <strain evidence="1 2">JCM 12657</strain>
    </source>
</reference>
<proteinExistence type="predicted"/>
<keyword evidence="2" id="KW-1185">Reference proteome</keyword>
<evidence type="ECO:0000313" key="1">
    <source>
        <dbReference type="EMBL" id="BBX59477.1"/>
    </source>
</evidence>
<sequence>MVPVSAVLFVEKRPVLVAGEREGFVMCSSGTVFNHIGLCATDRWRSRRVLGNAEALGGSVVERTVSRRSAMIGDPDGQLLELLQTER</sequence>
<accession>A0A7I7LIQ8</accession>
<dbReference type="KEGG" id="msho:MSHO_48220"/>
<evidence type="ECO:0000313" key="2">
    <source>
        <dbReference type="Proteomes" id="UP000467164"/>
    </source>
</evidence>
<dbReference type="AlphaFoldDB" id="A0A7I7LIQ8"/>
<dbReference type="EMBL" id="AP022572">
    <property type="protein sequence ID" value="BBX59477.1"/>
    <property type="molecule type" value="Genomic_DNA"/>
</dbReference>
<dbReference type="SUPFAM" id="SSF54593">
    <property type="entry name" value="Glyoxalase/Bleomycin resistance protein/Dihydroxybiphenyl dioxygenase"/>
    <property type="match status" value="1"/>
</dbReference>
<name>A0A7I7LIQ8_9MYCO</name>
<organism evidence="1 2">
    <name type="scientific">Mycobacterium shottsii</name>
    <dbReference type="NCBI Taxonomy" id="133549"/>
    <lineage>
        <taxon>Bacteria</taxon>
        <taxon>Bacillati</taxon>
        <taxon>Actinomycetota</taxon>
        <taxon>Actinomycetes</taxon>
        <taxon>Mycobacteriales</taxon>
        <taxon>Mycobacteriaceae</taxon>
        <taxon>Mycobacterium</taxon>
        <taxon>Mycobacterium ulcerans group</taxon>
    </lineage>
</organism>
<dbReference type="Proteomes" id="UP000467164">
    <property type="component" value="Chromosome"/>
</dbReference>
<evidence type="ECO:0008006" key="3">
    <source>
        <dbReference type="Google" id="ProtNLM"/>
    </source>
</evidence>
<dbReference type="InterPro" id="IPR029068">
    <property type="entry name" value="Glyas_Bleomycin-R_OHBP_Dase"/>
</dbReference>
<protein>
    <recommendedName>
        <fullName evidence="3">Glyoxalase</fullName>
    </recommendedName>
</protein>
<dbReference type="RefSeq" id="WP_231608648.1">
    <property type="nucleotide sequence ID" value="NZ_AP022572.1"/>
</dbReference>